<name>A0A4U9CWC2_RAOTE</name>
<dbReference type="Gene3D" id="3.40.190.290">
    <property type="match status" value="1"/>
</dbReference>
<dbReference type="EMBL" id="CABDVU010000001">
    <property type="protein sequence ID" value="VTN10170.1"/>
    <property type="molecule type" value="Genomic_DNA"/>
</dbReference>
<reference evidence="2 3" key="1">
    <citation type="submission" date="2019-04" db="EMBL/GenBank/DDBJ databases">
        <authorList>
            <consortium name="Pathogen Informatics"/>
        </authorList>
    </citation>
    <scope>NUCLEOTIDE SEQUENCE [LARGE SCALE GENOMIC DNA]</scope>
    <source>
        <strain evidence="2 3">NCTC9185</strain>
    </source>
</reference>
<organism evidence="2 3">
    <name type="scientific">Raoultella terrigena</name>
    <name type="common">Klebsiella terrigena</name>
    <dbReference type="NCBI Taxonomy" id="577"/>
    <lineage>
        <taxon>Bacteria</taxon>
        <taxon>Pseudomonadati</taxon>
        <taxon>Pseudomonadota</taxon>
        <taxon>Gammaproteobacteria</taxon>
        <taxon>Enterobacterales</taxon>
        <taxon>Enterobacteriaceae</taxon>
        <taxon>Klebsiella/Raoultella group</taxon>
        <taxon>Raoultella</taxon>
    </lineage>
</organism>
<dbReference type="Pfam" id="PF03466">
    <property type="entry name" value="LysR_substrate"/>
    <property type="match status" value="1"/>
</dbReference>
<evidence type="ECO:0000259" key="1">
    <source>
        <dbReference type="Pfam" id="PF03466"/>
    </source>
</evidence>
<sequence>MNLTTIAPERVSVPVRGPFATNNSESLRDAVLSGLGIALLPDFSAREAIARAEVQALLPGWRPVDVFAGSLYVIRPYAPRVSRAVETFSRYLKSTFN</sequence>
<evidence type="ECO:0000313" key="2">
    <source>
        <dbReference type="EMBL" id="VTN10170.1"/>
    </source>
</evidence>
<evidence type="ECO:0000313" key="3">
    <source>
        <dbReference type="Proteomes" id="UP000339249"/>
    </source>
</evidence>
<proteinExistence type="predicted"/>
<dbReference type="AlphaFoldDB" id="A0A4U9CWC2"/>
<protein>
    <submittedName>
        <fullName evidence="2">LysR substrate binding domain</fullName>
    </submittedName>
</protein>
<dbReference type="Proteomes" id="UP000339249">
    <property type="component" value="Unassembled WGS sequence"/>
</dbReference>
<gene>
    <name evidence="2" type="ORF">NCTC9185_02085</name>
</gene>
<dbReference type="SUPFAM" id="SSF53850">
    <property type="entry name" value="Periplasmic binding protein-like II"/>
    <property type="match status" value="1"/>
</dbReference>
<feature type="domain" description="LysR substrate-binding" evidence="1">
    <location>
        <begin position="10"/>
        <end position="95"/>
    </location>
</feature>
<dbReference type="InterPro" id="IPR005119">
    <property type="entry name" value="LysR_subst-bd"/>
</dbReference>
<accession>A0A4U9CWC2</accession>